<reference evidence="2 3" key="1">
    <citation type="submission" date="2018-08" db="EMBL/GenBank/DDBJ databases">
        <title>Sequencing the genomes of 1000 actinobacteria strains.</title>
        <authorList>
            <person name="Klenk H.-P."/>
        </authorList>
    </citation>
    <scope>NUCLEOTIDE SEQUENCE [LARGE SCALE GENOMIC DNA]</scope>
    <source>
        <strain evidence="2 3">DSM 43927</strain>
    </source>
</reference>
<dbReference type="AlphaFoldDB" id="A0A3D9ST82"/>
<dbReference type="Proteomes" id="UP000256661">
    <property type="component" value="Unassembled WGS sequence"/>
</dbReference>
<gene>
    <name evidence="2" type="ORF">DFJ69_2676</name>
</gene>
<name>A0A3D9ST82_9ACTN</name>
<evidence type="ECO:0000256" key="1">
    <source>
        <dbReference type="SAM" id="MobiDB-lite"/>
    </source>
</evidence>
<proteinExistence type="predicted"/>
<evidence type="ECO:0000313" key="2">
    <source>
        <dbReference type="EMBL" id="REE97213.1"/>
    </source>
</evidence>
<sequence length="378" mass="38590">MSGGSAGRAGGVAGVAILLPARGEPDSGPGGSGSPWRVPAPFAVEAPHALTGVAAASPSDVWAVGQSRGRPLIVHWDGAGWSTPPGAPPRASLVGAGLEGVTALRSYDVGGQGGGTAEVIAVGGAYDRLLGVEVPLIERWDGASRLEVSAPLLPDAGGDSGVARGYVLTDVTLVAPGEAWAVGHAFEPVGRLVALYGDGDRWRVAEGLPDVPQGKLLAVSGTSAHDVWAVGAEGRSGLIVHFDGTSWRRVPCPSTRSPLSDVTAVAPDDAWCAGGGTVLRWNGRKWGNVKIPIDSANTVTAISSTDVWVGGGRGELAHYDGRRWTPTSAPDPLRDTAVWRGSAVAAHTPGPVVWMVGSRRLGDTTSPSRDHSTTAHEA</sequence>
<protein>
    <submittedName>
        <fullName evidence="2">Uncharacterized protein</fullName>
    </submittedName>
</protein>
<dbReference type="EMBL" id="QTTT01000001">
    <property type="protein sequence ID" value="REE97213.1"/>
    <property type="molecule type" value="Genomic_DNA"/>
</dbReference>
<feature type="compositionally biased region" description="Basic and acidic residues" evidence="1">
    <location>
        <begin position="368"/>
        <end position="378"/>
    </location>
</feature>
<evidence type="ECO:0000313" key="3">
    <source>
        <dbReference type="Proteomes" id="UP000256661"/>
    </source>
</evidence>
<comment type="caution">
    <text evidence="2">The sequence shown here is derived from an EMBL/GenBank/DDBJ whole genome shotgun (WGS) entry which is preliminary data.</text>
</comment>
<organism evidence="2 3">
    <name type="scientific">Thermomonospora umbrina</name>
    <dbReference type="NCBI Taxonomy" id="111806"/>
    <lineage>
        <taxon>Bacteria</taxon>
        <taxon>Bacillati</taxon>
        <taxon>Actinomycetota</taxon>
        <taxon>Actinomycetes</taxon>
        <taxon>Streptosporangiales</taxon>
        <taxon>Thermomonosporaceae</taxon>
        <taxon>Thermomonospora</taxon>
    </lineage>
</organism>
<accession>A0A3D9ST82</accession>
<keyword evidence="3" id="KW-1185">Reference proteome</keyword>
<feature type="region of interest" description="Disordered" evidence="1">
    <location>
        <begin position="359"/>
        <end position="378"/>
    </location>
</feature>